<dbReference type="EMBL" id="LT906454">
    <property type="protein sequence ID" value="SNV32029.1"/>
    <property type="molecule type" value="Genomic_DNA"/>
</dbReference>
<name>A0A239WCV6_STRAI</name>
<proteinExistence type="predicted"/>
<dbReference type="RefSeq" id="WP_095121302.1">
    <property type="nucleotide sequence ID" value="NZ_LT906454.1"/>
</dbReference>
<organism evidence="1 2">
    <name type="scientific">Streptococcus acidominimus</name>
    <dbReference type="NCBI Taxonomy" id="1326"/>
    <lineage>
        <taxon>Bacteria</taxon>
        <taxon>Bacillati</taxon>
        <taxon>Bacillota</taxon>
        <taxon>Bacilli</taxon>
        <taxon>Lactobacillales</taxon>
        <taxon>Streptococcaceae</taxon>
        <taxon>Streptococcus</taxon>
    </lineage>
</organism>
<sequence length="68" mass="8055">MILSRHPKYKDMPMDKRLIAYYSQDLTTKRKKLFEETYGKTKKESQSRFRVELINVTASLGTLGLDVW</sequence>
<evidence type="ECO:0000313" key="1">
    <source>
        <dbReference type="EMBL" id="SNV32029.1"/>
    </source>
</evidence>
<gene>
    <name evidence="1" type="primary">gbpC</name>
    <name evidence="1" type="ORF">SAMEA4504048_00098</name>
</gene>
<dbReference type="KEGG" id="saco:SAME_00098"/>
<protein>
    <submittedName>
        <fullName evidence="1">Putative glucan-binding protein C</fullName>
    </submittedName>
</protein>
<dbReference type="AlphaFoldDB" id="A0A239WCV6"/>
<accession>A0A239WCV6</accession>
<evidence type="ECO:0000313" key="2">
    <source>
        <dbReference type="Proteomes" id="UP000215144"/>
    </source>
</evidence>
<dbReference type="OrthoDB" id="5240606at2"/>
<reference evidence="1 2" key="1">
    <citation type="submission" date="2017-06" db="EMBL/GenBank/DDBJ databases">
        <authorList>
            <consortium name="Pathogen Informatics"/>
        </authorList>
    </citation>
    <scope>NUCLEOTIDE SEQUENCE [LARGE SCALE GENOMIC DNA]</scope>
    <source>
        <strain evidence="1 2">NCTC11291</strain>
    </source>
</reference>
<dbReference type="Proteomes" id="UP000215144">
    <property type="component" value="Chromosome 1"/>
</dbReference>